<dbReference type="Proteomes" id="UP000267223">
    <property type="component" value="Unassembled WGS sequence"/>
</dbReference>
<organism evidence="4 5">
    <name type="scientific">Hanamia caeni</name>
    <dbReference type="NCBI Taxonomy" id="2294116"/>
    <lineage>
        <taxon>Bacteria</taxon>
        <taxon>Pseudomonadati</taxon>
        <taxon>Bacteroidota</taxon>
        <taxon>Chitinophagia</taxon>
        <taxon>Chitinophagales</taxon>
        <taxon>Chitinophagaceae</taxon>
        <taxon>Hanamia</taxon>
    </lineage>
</organism>
<dbReference type="EMBL" id="RJJR01000001">
    <property type="protein sequence ID" value="RNI39790.1"/>
    <property type="molecule type" value="Genomic_DNA"/>
</dbReference>
<protein>
    <submittedName>
        <fullName evidence="4">Tetratricopeptide repeat protein</fullName>
    </submittedName>
</protein>
<gene>
    <name evidence="4" type="ORF">EFY79_00340</name>
</gene>
<accession>A0A3M9NPT1</accession>
<keyword evidence="5" id="KW-1185">Reference proteome</keyword>
<proteinExistence type="predicted"/>
<reference evidence="4 5" key="1">
    <citation type="submission" date="2018-11" db="EMBL/GenBank/DDBJ databases">
        <title>Draft genome sequence of Ferruginibacter sp. BO-59.</title>
        <authorList>
            <person name="Im W.T."/>
        </authorList>
    </citation>
    <scope>NUCLEOTIDE SEQUENCE [LARGE SCALE GENOMIC DNA]</scope>
    <source>
        <strain evidence="4 5">BO-59</strain>
    </source>
</reference>
<evidence type="ECO:0000313" key="4">
    <source>
        <dbReference type="EMBL" id="RNI39790.1"/>
    </source>
</evidence>
<evidence type="ECO:0000256" key="2">
    <source>
        <dbReference type="ARBA" id="ARBA00022803"/>
    </source>
</evidence>
<feature type="repeat" description="TPR" evidence="3">
    <location>
        <begin position="240"/>
        <end position="273"/>
    </location>
</feature>
<dbReference type="Pfam" id="PF07719">
    <property type="entry name" value="TPR_2"/>
    <property type="match status" value="1"/>
</dbReference>
<dbReference type="PROSITE" id="PS50293">
    <property type="entry name" value="TPR_REGION"/>
    <property type="match status" value="1"/>
</dbReference>
<evidence type="ECO:0000256" key="1">
    <source>
        <dbReference type="ARBA" id="ARBA00022737"/>
    </source>
</evidence>
<feature type="repeat" description="TPR" evidence="3">
    <location>
        <begin position="342"/>
        <end position="375"/>
    </location>
</feature>
<keyword evidence="1" id="KW-0677">Repeat</keyword>
<dbReference type="InterPro" id="IPR019734">
    <property type="entry name" value="TPR_rpt"/>
</dbReference>
<dbReference type="SMART" id="SM00028">
    <property type="entry name" value="TPR"/>
    <property type="match status" value="9"/>
</dbReference>
<dbReference type="Pfam" id="PF12895">
    <property type="entry name" value="ANAPC3"/>
    <property type="match status" value="1"/>
</dbReference>
<dbReference type="PANTHER" id="PTHR12558:SF13">
    <property type="entry name" value="CELL DIVISION CYCLE PROTEIN 27 HOMOLOG"/>
    <property type="match status" value="1"/>
</dbReference>
<dbReference type="InterPro" id="IPR011990">
    <property type="entry name" value="TPR-like_helical_dom_sf"/>
</dbReference>
<dbReference type="InterPro" id="IPR013105">
    <property type="entry name" value="TPR_2"/>
</dbReference>
<sequence length="476" mass="55911">MKENENQDEKEEIRELLRQYNNFKNGKRFTFIEEESFQRLISYFDENDNLLSALEAANFAIDQFPYSASLFVKKADILIATQNYHEALDLLQKAEILDSTDINIYILKTDAYLALDYQQKAAQLLEEAINNFSGEDKIELLFELADVYDDYEDFDRVFSCLQMILEQDPTNEEALYKICFWADYTGKNEESIKIHEKIIDEFPYSHLAWFNLGTAFQGLKLYEKAIDAYLYAIAIDEKFDYAYRNLGDAYLRLRKYREAIESLQKVLELSMPEEVIYEAIGYCYEKLKNPAQARFHYKKAVHLNSAESRYYYKIAGTYMQEGYWESAIKNLESAMSINKSHPEFHFSLALCYIEIKRIKEAVIHFTQFIKARPRNVKGWKELIKCLYDAEYFEEALEQIINAQKNTENKPLFIFYKSAVLFEIGKSKEALLQLELAMKQSPSSVKYFIELNPSLLQHPSIVEIISSYKKPRKSAKK</sequence>
<name>A0A3M9NPT1_9BACT</name>
<dbReference type="OrthoDB" id="9803982at2"/>
<evidence type="ECO:0000256" key="3">
    <source>
        <dbReference type="PROSITE-ProRule" id="PRU00339"/>
    </source>
</evidence>
<keyword evidence="2 3" id="KW-0802">TPR repeat</keyword>
<dbReference type="AlphaFoldDB" id="A0A3M9NPT1"/>
<dbReference type="PROSITE" id="PS50005">
    <property type="entry name" value="TPR"/>
    <property type="match status" value="5"/>
</dbReference>
<feature type="repeat" description="TPR" evidence="3">
    <location>
        <begin position="138"/>
        <end position="171"/>
    </location>
</feature>
<comment type="caution">
    <text evidence="4">The sequence shown here is derived from an EMBL/GenBank/DDBJ whole genome shotgun (WGS) entry which is preliminary data.</text>
</comment>
<dbReference type="PANTHER" id="PTHR12558">
    <property type="entry name" value="CELL DIVISION CYCLE 16,23,27"/>
    <property type="match status" value="1"/>
</dbReference>
<dbReference type="Pfam" id="PF13181">
    <property type="entry name" value="TPR_8"/>
    <property type="match status" value="1"/>
</dbReference>
<evidence type="ECO:0000313" key="5">
    <source>
        <dbReference type="Proteomes" id="UP000267223"/>
    </source>
</evidence>
<dbReference type="Gene3D" id="1.25.40.10">
    <property type="entry name" value="Tetratricopeptide repeat domain"/>
    <property type="match status" value="4"/>
</dbReference>
<dbReference type="SUPFAM" id="SSF48452">
    <property type="entry name" value="TPR-like"/>
    <property type="match status" value="2"/>
</dbReference>
<feature type="repeat" description="TPR" evidence="3">
    <location>
        <begin position="308"/>
        <end position="341"/>
    </location>
</feature>
<dbReference type="RefSeq" id="WP_123118681.1">
    <property type="nucleotide sequence ID" value="NZ_RJJR01000001.1"/>
</dbReference>
<feature type="repeat" description="TPR" evidence="3">
    <location>
        <begin position="206"/>
        <end position="239"/>
    </location>
</feature>